<sequence length="361" mass="40888">MKEERLHILTLLERGDIDVDTAYSMLEELEQSSTQSSTTALTTDVSFREKENQRKEATQKGSKKDRIFRFIGETADKLKKIDLDLNFGSHYKVNHIFQYENVDVHRIEVEVGNGRLDVVAWEEEEVRIECQAQVYKQESQEEAREYFLKEARVSTRDRNLTVRIPSKRLKATVKMYVPQRMYDELVVRTFNGRIKLHSLRSERIQAKTANGKIEFHQLEGKEWDLETSNGQVIVSEGASQSLDISTINGSVHVNGEFNKADVQTVNGNIAYQNQNPHAETAFLQTTAGSVEVKVPDSLSIEGTLRSAIGTVSCKLPEFDVVRDTKETLKKEFVFSTKGGTTPPLHLEASSKSGSIVVMNEK</sequence>
<dbReference type="InterPro" id="IPR025164">
    <property type="entry name" value="Toastrack_DUF4097"/>
</dbReference>
<feature type="region of interest" description="Disordered" evidence="1">
    <location>
        <begin position="30"/>
        <end position="60"/>
    </location>
</feature>
<dbReference type="Proteomes" id="UP000030528">
    <property type="component" value="Unassembled WGS sequence"/>
</dbReference>
<accession>A0A0A5GM69</accession>
<evidence type="ECO:0000313" key="3">
    <source>
        <dbReference type="EMBL" id="KGX93049.1"/>
    </source>
</evidence>
<dbReference type="eggNOG" id="COG3595">
    <property type="taxonomic scope" value="Bacteria"/>
</dbReference>
<dbReference type="InterPro" id="IPR016599">
    <property type="entry name" value="UCP012569"/>
</dbReference>
<evidence type="ECO:0000313" key="4">
    <source>
        <dbReference type="Proteomes" id="UP000030528"/>
    </source>
</evidence>
<protein>
    <recommendedName>
        <fullName evidence="2">DUF4097 domain-containing protein</fullName>
    </recommendedName>
</protein>
<dbReference type="OrthoDB" id="2240743at2"/>
<dbReference type="PIRSF" id="PIRSF012569">
    <property type="entry name" value="UCP012569"/>
    <property type="match status" value="1"/>
</dbReference>
<evidence type="ECO:0000259" key="2">
    <source>
        <dbReference type="Pfam" id="PF13349"/>
    </source>
</evidence>
<feature type="compositionally biased region" description="Low complexity" evidence="1">
    <location>
        <begin position="31"/>
        <end position="43"/>
    </location>
</feature>
<dbReference type="EMBL" id="AVPE01000004">
    <property type="protein sequence ID" value="KGX93049.1"/>
    <property type="molecule type" value="Genomic_DNA"/>
</dbReference>
<name>A0A0A5GM69_9BACI</name>
<dbReference type="Pfam" id="PF13349">
    <property type="entry name" value="DUF4097"/>
    <property type="match status" value="1"/>
</dbReference>
<organism evidence="3 4">
    <name type="scientific">Pontibacillus halophilus JSM 076056 = DSM 19796</name>
    <dbReference type="NCBI Taxonomy" id="1385510"/>
    <lineage>
        <taxon>Bacteria</taxon>
        <taxon>Bacillati</taxon>
        <taxon>Bacillota</taxon>
        <taxon>Bacilli</taxon>
        <taxon>Bacillales</taxon>
        <taxon>Bacillaceae</taxon>
        <taxon>Pontibacillus</taxon>
    </lineage>
</organism>
<gene>
    <name evidence="3" type="ORF">N781_13665</name>
</gene>
<dbReference type="RefSeq" id="WP_026800002.1">
    <property type="nucleotide sequence ID" value="NZ_AULI01000006.1"/>
</dbReference>
<keyword evidence="4" id="KW-1185">Reference proteome</keyword>
<feature type="compositionally biased region" description="Basic and acidic residues" evidence="1">
    <location>
        <begin position="46"/>
        <end position="60"/>
    </location>
</feature>
<dbReference type="STRING" id="1385510.GCA_000425205_01566"/>
<comment type="caution">
    <text evidence="3">The sequence shown here is derived from an EMBL/GenBank/DDBJ whole genome shotgun (WGS) entry which is preliminary data.</text>
</comment>
<dbReference type="AlphaFoldDB" id="A0A0A5GM69"/>
<feature type="domain" description="DUF4097" evidence="2">
    <location>
        <begin position="119"/>
        <end position="324"/>
    </location>
</feature>
<reference evidence="3 4" key="1">
    <citation type="submission" date="2013-08" db="EMBL/GenBank/DDBJ databases">
        <authorList>
            <person name="Huang J."/>
            <person name="Wang G."/>
        </authorList>
    </citation>
    <scope>NUCLEOTIDE SEQUENCE [LARGE SCALE GENOMIC DNA]</scope>
    <source>
        <strain evidence="3 4">JSM 076056</strain>
    </source>
</reference>
<evidence type="ECO:0000256" key="1">
    <source>
        <dbReference type="SAM" id="MobiDB-lite"/>
    </source>
</evidence>
<proteinExistence type="predicted"/>